<name>A0A133Q633_STALU</name>
<dbReference type="RefSeq" id="WP_002460385.1">
    <property type="nucleotide sequence ID" value="NZ_AP021848.1"/>
</dbReference>
<dbReference type="OMA" id="HTGVNQG"/>
<evidence type="ECO:0000313" key="2">
    <source>
        <dbReference type="EMBL" id="QEX37583.1"/>
    </source>
</evidence>
<evidence type="ECO:0000313" key="5">
    <source>
        <dbReference type="Proteomes" id="UP000293637"/>
    </source>
</evidence>
<dbReference type="EMBL" id="SCHB01000001">
    <property type="protein sequence ID" value="TBW73532.1"/>
    <property type="molecule type" value="Genomic_DNA"/>
</dbReference>
<reference evidence="3 5" key="2">
    <citation type="journal article" date="2019" name="Sci. Transl. Med.">
        <title>Quorum sensing between bacterial species on the skin protects against epidermal injury in atopic dermatitis.</title>
        <authorList>
            <person name="Williams M.R."/>
        </authorList>
    </citation>
    <scope>NUCLEOTIDE SEQUENCE [LARGE SCALE GENOMIC DNA]</scope>
    <source>
        <strain evidence="3 5">E7</strain>
    </source>
</reference>
<protein>
    <submittedName>
        <fullName evidence="3">Uncharacterized protein</fullName>
    </submittedName>
</protein>
<dbReference type="AlphaFoldDB" id="A0A133Q633"/>
<dbReference type="eggNOG" id="ENOG50305CS">
    <property type="taxonomic scope" value="Bacteria"/>
</dbReference>
<sequence>MRKVIEQVIFSNESSYKIHVHTGVNQGLIGDIRDGYITIDSMPYIDAERLYQYGLEHKEVVPS</sequence>
<reference evidence="2 6" key="3">
    <citation type="submission" date="2019-07" db="EMBL/GenBank/DDBJ databases">
        <title>Comparative genome analysis of staphylococcus lugdunensis shows clonal complex-dependent diversity of the putative virulence factor, ess/type vii locus.</title>
        <authorList>
            <person name="Lebeurre J."/>
            <person name="Dahyot S."/>
            <person name="Diene S."/>
            <person name="Paulay A."/>
            <person name="Aubourg M."/>
            <person name="Argemi X."/>
            <person name="Giard J.-C."/>
            <person name="Tournier I."/>
            <person name="Francois P."/>
            <person name="Pestel-Caron M."/>
        </authorList>
    </citation>
    <scope>NUCLEOTIDE SEQUENCE [LARGE SCALE GENOMIC DNA]</scope>
    <source>
        <strain evidence="2 6">SL13</strain>
    </source>
</reference>
<dbReference type="Proteomes" id="UP000070063">
    <property type="component" value="Unassembled WGS sequence"/>
</dbReference>
<dbReference type="Proteomes" id="UP000293637">
    <property type="component" value="Unassembled WGS sequence"/>
</dbReference>
<evidence type="ECO:0000313" key="1">
    <source>
        <dbReference type="EMBL" id="KXA38330.1"/>
    </source>
</evidence>
<organism evidence="3 5">
    <name type="scientific">Staphylococcus lugdunensis</name>
    <dbReference type="NCBI Taxonomy" id="28035"/>
    <lineage>
        <taxon>Bacteria</taxon>
        <taxon>Bacillati</taxon>
        <taxon>Bacillota</taxon>
        <taxon>Bacilli</taxon>
        <taxon>Bacillales</taxon>
        <taxon>Staphylococcaceae</taxon>
        <taxon>Staphylococcus</taxon>
    </lineage>
</organism>
<dbReference type="Proteomes" id="UP000325462">
    <property type="component" value="Chromosome"/>
</dbReference>
<dbReference type="EMBL" id="LRQI01000052">
    <property type="protein sequence ID" value="KXA38330.1"/>
    <property type="molecule type" value="Genomic_DNA"/>
</dbReference>
<evidence type="ECO:0000313" key="6">
    <source>
        <dbReference type="Proteomes" id="UP000325462"/>
    </source>
</evidence>
<dbReference type="GeneID" id="58091224"/>
<evidence type="ECO:0000313" key="3">
    <source>
        <dbReference type="EMBL" id="TBW73532.1"/>
    </source>
</evidence>
<keyword evidence="6" id="KW-1185">Reference proteome</keyword>
<evidence type="ECO:0000313" key="4">
    <source>
        <dbReference type="Proteomes" id="UP000070063"/>
    </source>
</evidence>
<accession>A0A133Q633</accession>
<proteinExistence type="predicted"/>
<dbReference type="EMBL" id="CP041722">
    <property type="protein sequence ID" value="QEX37583.1"/>
    <property type="molecule type" value="Genomic_DNA"/>
</dbReference>
<reference evidence="1 4" key="1">
    <citation type="submission" date="2016-01" db="EMBL/GenBank/DDBJ databases">
        <authorList>
            <person name="Mitreva M."/>
            <person name="Pepin K.H."/>
            <person name="Mihindukulasuriya K.A."/>
            <person name="Fulton R."/>
            <person name="Fronick C."/>
            <person name="O'Laughlin M."/>
            <person name="Miner T."/>
            <person name="Herter B."/>
            <person name="Rosa B.A."/>
            <person name="Cordes M."/>
            <person name="Tomlinson C."/>
            <person name="Wollam A."/>
            <person name="Palsikar V.B."/>
            <person name="Mardis E.R."/>
            <person name="Wilson R.K."/>
        </authorList>
    </citation>
    <scope>NUCLEOTIDE SEQUENCE [LARGE SCALE GENOMIC DNA]</scope>
    <source>
        <strain evidence="1 4">MJR7738</strain>
    </source>
</reference>
<gene>
    <name evidence="3" type="ORF">EQ812_01640</name>
    <name evidence="2" type="ORF">FO454_01120</name>
    <name evidence="1" type="ORF">HMPREF3225_01286</name>
</gene>